<evidence type="ECO:0000313" key="1">
    <source>
        <dbReference type="EMBL" id="KAF7335724.1"/>
    </source>
</evidence>
<dbReference type="EMBL" id="JACAZI010000024">
    <property type="protein sequence ID" value="KAF7335724.1"/>
    <property type="molecule type" value="Genomic_DNA"/>
</dbReference>
<evidence type="ECO:0000313" key="2">
    <source>
        <dbReference type="Proteomes" id="UP000620124"/>
    </source>
</evidence>
<dbReference type="Proteomes" id="UP000620124">
    <property type="component" value="Unassembled WGS sequence"/>
</dbReference>
<dbReference type="AlphaFoldDB" id="A0A8H7CFG7"/>
<organism evidence="1 2">
    <name type="scientific">Mycena venus</name>
    <dbReference type="NCBI Taxonomy" id="2733690"/>
    <lineage>
        <taxon>Eukaryota</taxon>
        <taxon>Fungi</taxon>
        <taxon>Dikarya</taxon>
        <taxon>Basidiomycota</taxon>
        <taxon>Agaricomycotina</taxon>
        <taxon>Agaricomycetes</taxon>
        <taxon>Agaricomycetidae</taxon>
        <taxon>Agaricales</taxon>
        <taxon>Marasmiineae</taxon>
        <taxon>Mycenaceae</taxon>
        <taxon>Mycena</taxon>
    </lineage>
</organism>
<sequence length="500" mass="56298">MAAEARPGSQPATLPSGINQFPAEIFVEIFTLCWHSFTPHFDDIEPPPASFEIELARLTNGPPPDNAKPTIAVFKTEIARLAHAPLLVVSQVCKLWRVIAMGTSSLWCDIQLDAVLWDTPEHVDTATGLLRSTLKRGGTSPLNVELSQMVEHPFPLPVLDVLAAHSERWQKFLCPFSLIDTFHLIKGKLPRLQNLEIGLSPDESESLEIFDPLPNLNTLRFPAPFIADNFEKLPLEYLTAFRCTATTQYETPDALFVMSRLPRATEFRLELYLCSDGEEWLEMDPLPITSNILTFYVQFVEGFVLSHSKVALGSIFANLTLPFLEKLELEVQNYPRFLIFWPHTEFSLALRTVRIRFALAVTGDIRECLSGLHSLERLAISDHQTVDFNGDEVYEHLITDPLLAKLTRRPDSLCLIPRLSSLGCQTFLGFDDRALLTLVVSRLDDSAVSRNAGCFGLELSWLPGHERKIDDAVMAKLGELKISTKRRFRFRISAADGEWV</sequence>
<gene>
    <name evidence="1" type="ORF">MVEN_02227900</name>
</gene>
<reference evidence="1" key="1">
    <citation type="submission" date="2020-05" db="EMBL/GenBank/DDBJ databases">
        <title>Mycena genomes resolve the evolution of fungal bioluminescence.</title>
        <authorList>
            <person name="Tsai I.J."/>
        </authorList>
    </citation>
    <scope>NUCLEOTIDE SEQUENCE</scope>
    <source>
        <strain evidence="1">CCC161011</strain>
    </source>
</reference>
<accession>A0A8H7CFG7</accession>
<dbReference type="OrthoDB" id="3365698at2759"/>
<comment type="caution">
    <text evidence="1">The sequence shown here is derived from an EMBL/GenBank/DDBJ whole genome shotgun (WGS) entry which is preliminary data.</text>
</comment>
<keyword evidence="2" id="KW-1185">Reference proteome</keyword>
<proteinExistence type="predicted"/>
<dbReference type="InterPro" id="IPR036047">
    <property type="entry name" value="F-box-like_dom_sf"/>
</dbReference>
<name>A0A8H7CFG7_9AGAR</name>
<protein>
    <submittedName>
        <fullName evidence="1">F-box domain-containing protein</fullName>
    </submittedName>
</protein>
<dbReference type="SUPFAM" id="SSF81383">
    <property type="entry name" value="F-box domain"/>
    <property type="match status" value="1"/>
</dbReference>